<reference evidence="1" key="1">
    <citation type="submission" date="2014-09" db="EMBL/GenBank/DDBJ databases">
        <authorList>
            <person name="Magalhaes I.L.F."/>
            <person name="Oliveira U."/>
            <person name="Santos F.R."/>
            <person name="Vidigal T.H.D.A."/>
            <person name="Brescovit A.D."/>
            <person name="Santos A.J."/>
        </authorList>
    </citation>
    <scope>NUCLEOTIDE SEQUENCE</scope>
    <source>
        <tissue evidence="1">Shoot tissue taken approximately 20 cm above the soil surface</tissue>
    </source>
</reference>
<proteinExistence type="predicted"/>
<protein>
    <submittedName>
        <fullName evidence="1">Uncharacterized protein</fullName>
    </submittedName>
</protein>
<accession>A0A0A9TQ05</accession>
<dbReference type="EMBL" id="GBRH01279892">
    <property type="protein sequence ID" value="JAD18003.1"/>
    <property type="molecule type" value="Transcribed_RNA"/>
</dbReference>
<organism evidence="1">
    <name type="scientific">Arundo donax</name>
    <name type="common">Giant reed</name>
    <name type="synonym">Donax arundinaceus</name>
    <dbReference type="NCBI Taxonomy" id="35708"/>
    <lineage>
        <taxon>Eukaryota</taxon>
        <taxon>Viridiplantae</taxon>
        <taxon>Streptophyta</taxon>
        <taxon>Embryophyta</taxon>
        <taxon>Tracheophyta</taxon>
        <taxon>Spermatophyta</taxon>
        <taxon>Magnoliopsida</taxon>
        <taxon>Liliopsida</taxon>
        <taxon>Poales</taxon>
        <taxon>Poaceae</taxon>
        <taxon>PACMAD clade</taxon>
        <taxon>Arundinoideae</taxon>
        <taxon>Arundineae</taxon>
        <taxon>Arundo</taxon>
    </lineage>
</organism>
<sequence>MIRISSCSICLLFHLFLKSDLMSF</sequence>
<reference evidence="1" key="2">
    <citation type="journal article" date="2015" name="Data Brief">
        <title>Shoot transcriptome of the giant reed, Arundo donax.</title>
        <authorList>
            <person name="Barrero R.A."/>
            <person name="Guerrero F.D."/>
            <person name="Moolhuijzen P."/>
            <person name="Goolsby J.A."/>
            <person name="Tidwell J."/>
            <person name="Bellgard S.E."/>
            <person name="Bellgard M.I."/>
        </authorList>
    </citation>
    <scope>NUCLEOTIDE SEQUENCE</scope>
    <source>
        <tissue evidence="1">Shoot tissue taken approximately 20 cm above the soil surface</tissue>
    </source>
</reference>
<evidence type="ECO:0000313" key="1">
    <source>
        <dbReference type="EMBL" id="JAD18003.1"/>
    </source>
</evidence>
<name>A0A0A9TQ05_ARUDO</name>
<dbReference type="AlphaFoldDB" id="A0A0A9TQ05"/>